<evidence type="ECO:0000313" key="4">
    <source>
        <dbReference type="Proteomes" id="UP000689195"/>
    </source>
</evidence>
<protein>
    <recommendedName>
        <fullName evidence="2">Protein kinase domain-containing protein</fullName>
    </recommendedName>
</protein>
<dbReference type="PANTHER" id="PTHR44167">
    <property type="entry name" value="OVARIAN-SPECIFIC SERINE/THREONINE-PROTEIN KINASE LOK-RELATED"/>
    <property type="match status" value="1"/>
</dbReference>
<dbReference type="PROSITE" id="PS50011">
    <property type="entry name" value="PROTEIN_KINASE_DOM"/>
    <property type="match status" value="1"/>
</dbReference>
<evidence type="ECO:0000313" key="3">
    <source>
        <dbReference type="EMBL" id="CAD8148206.1"/>
    </source>
</evidence>
<dbReference type="OrthoDB" id="1405469at2759"/>
<keyword evidence="1" id="KW-0175">Coiled coil</keyword>
<feature type="domain" description="Protein kinase" evidence="2">
    <location>
        <begin position="19"/>
        <end position="288"/>
    </location>
</feature>
<feature type="coiled-coil region" evidence="1">
    <location>
        <begin position="344"/>
        <end position="493"/>
    </location>
</feature>
<dbReference type="GO" id="GO:0005524">
    <property type="term" value="F:ATP binding"/>
    <property type="evidence" value="ECO:0007669"/>
    <property type="project" value="InterPro"/>
</dbReference>
<dbReference type="Proteomes" id="UP000689195">
    <property type="component" value="Unassembled WGS sequence"/>
</dbReference>
<accession>A0A8S1TAD5</accession>
<evidence type="ECO:0000256" key="1">
    <source>
        <dbReference type="SAM" id="Coils"/>
    </source>
</evidence>
<dbReference type="EMBL" id="CAJJDO010000017">
    <property type="protein sequence ID" value="CAD8148206.1"/>
    <property type="molecule type" value="Genomic_DNA"/>
</dbReference>
<organism evidence="3 4">
    <name type="scientific">Paramecium pentaurelia</name>
    <dbReference type="NCBI Taxonomy" id="43138"/>
    <lineage>
        <taxon>Eukaryota</taxon>
        <taxon>Sar</taxon>
        <taxon>Alveolata</taxon>
        <taxon>Ciliophora</taxon>
        <taxon>Intramacronucleata</taxon>
        <taxon>Oligohymenophorea</taxon>
        <taxon>Peniculida</taxon>
        <taxon>Parameciidae</taxon>
        <taxon>Paramecium</taxon>
    </lineage>
</organism>
<sequence>MNAASQIQNEFVFIERKLYENLKQFDCQGVQSITFIGNQTRNKNENFIIKLYKEISDEQIEVLQQIKKYQNQKIPKCQHMIKIIGIQNFLNSNTDRKLYVVMEKGKDNTQNLIKSNISFSLFQKFKIFEQMVRGEMELHSLGYFQINLKPESFVYFETQTQNYQVKLIDFGLTKHDSTYFETKQIETFNYLAPEVIQGNQLYNKTVNIWSLGIILYELLVSEDFFLAKNKQEMKEQMKDLTQDWINKNINKANCLGQTEKDLINSMLQIESKKRIQLEILLQKINQYLTNIQEYEKRFVKQLSVIKTTNQQFIQNLMEKLNKINQIETAEQKKKQLVICINKELKKYQEILNENGQRLQQIQQAKMKDEFIKLEQEIFQVNQQQQLQEYNLIMEKITKELRLVEQLVKNKEIENQQELKKEKEQFKNFLEIIRNQFRLQSNQIQTLSEQYNLYQRDQKQINEQEKYLNVRKQHQKMEEDIKELEQSEENIMVQCDEQMITIYQQFNTKLKEIQQAQNGLKILIEEASKSILQFNAKIFEENSNQIDNLNDKLTDYLDKFQYQSKNQKYSNKIVQIMNQIKFGLEQLNSLKKQINQCTQTSYQQFNKNYYEFEELLRYFKKQYNQLHEQIYNDELIEQINLERIKKIKMTQNQLDQIKKKMNQLKDQIKYLFNNKYLNYEQIYNLINNKLIKIDQNIIECQKKFENFIELNLLNSYEIMKNQIKLLQEVQRKLDRDVNEIEYNIDQFKLMISKIETENKSEEEEEIFNLNNQLQQTYRKFSKALNSIHFQFESIELYKQMNEYKGNLQVELKQEIYTLEEYLEVQNINTNLFQIEKQIRDIKNNKQKQYIAKLIQKQKQTNQQNGYRLKNVFNRVCQTQQELNFCFMDNNLIKNYEDLKMQESRLSIELNLINQKTYGKQLSSQEQKKLKEQILQVQSNISDLINKIPKKYKIQEFNKAYLQNLESYEKCLALVNYIKQYHLTRYYERLKQKKFKKQNEQQIQKESNFDKSFQSLLNADQEKYAINEKEAQDKLQKYENIVNNIYNMMTKETMEKDKQQMEKQLIEIESQIKQQNLALLESNFNDQSVIEDIIYYRKIYKINEFAQKLILNKLLFMHQY</sequence>
<name>A0A8S1TAD5_9CILI</name>
<gene>
    <name evidence="3" type="ORF">PPENT_87.1.T0170353</name>
</gene>
<dbReference type="SMART" id="SM00220">
    <property type="entry name" value="S_TKc"/>
    <property type="match status" value="1"/>
</dbReference>
<dbReference type="PANTHER" id="PTHR44167:SF24">
    <property type="entry name" value="SERINE_THREONINE-PROTEIN KINASE CHK2"/>
    <property type="match status" value="1"/>
</dbReference>
<dbReference type="GO" id="GO:0005737">
    <property type="term" value="C:cytoplasm"/>
    <property type="evidence" value="ECO:0007669"/>
    <property type="project" value="TreeGrafter"/>
</dbReference>
<dbReference type="AlphaFoldDB" id="A0A8S1TAD5"/>
<evidence type="ECO:0000259" key="2">
    <source>
        <dbReference type="PROSITE" id="PS50011"/>
    </source>
</evidence>
<dbReference type="GO" id="GO:0004674">
    <property type="term" value="F:protein serine/threonine kinase activity"/>
    <property type="evidence" value="ECO:0007669"/>
    <property type="project" value="TreeGrafter"/>
</dbReference>
<reference evidence="3" key="1">
    <citation type="submission" date="2021-01" db="EMBL/GenBank/DDBJ databases">
        <authorList>
            <consortium name="Genoscope - CEA"/>
            <person name="William W."/>
        </authorList>
    </citation>
    <scope>NUCLEOTIDE SEQUENCE</scope>
</reference>
<keyword evidence="4" id="KW-1185">Reference proteome</keyword>
<feature type="coiled-coil region" evidence="1">
    <location>
        <begin position="1019"/>
        <end position="1076"/>
    </location>
</feature>
<feature type="coiled-coil region" evidence="1">
    <location>
        <begin position="646"/>
        <end position="673"/>
    </location>
</feature>
<proteinExistence type="predicted"/>
<dbReference type="InterPro" id="IPR000719">
    <property type="entry name" value="Prot_kinase_dom"/>
</dbReference>
<comment type="caution">
    <text evidence="3">The sequence shown here is derived from an EMBL/GenBank/DDBJ whole genome shotgun (WGS) entry which is preliminary data.</text>
</comment>
<dbReference type="Pfam" id="PF00069">
    <property type="entry name" value="Pkinase"/>
    <property type="match status" value="1"/>
</dbReference>
<feature type="coiled-coil region" evidence="1">
    <location>
        <begin position="715"/>
        <end position="778"/>
    </location>
</feature>
<dbReference type="GO" id="GO:0005634">
    <property type="term" value="C:nucleus"/>
    <property type="evidence" value="ECO:0007669"/>
    <property type="project" value="TreeGrafter"/>
</dbReference>
<dbReference type="GO" id="GO:0044773">
    <property type="term" value="P:mitotic DNA damage checkpoint signaling"/>
    <property type="evidence" value="ECO:0007669"/>
    <property type="project" value="TreeGrafter"/>
</dbReference>